<sequence length="638" mass="66556">MMRSRRGEGYKDGTVTPSDDVPTPQRSRRASSAKVKDVWEDLIAARHEIEERDAELARLRESLAAHKRSDARAAKATDKMQRELAEKSERVLRLEAEMSIKRTQERQLCNSLETAAVARLAESLQRDLAESRGQVERLQAELESKTRVVQLSERLQRDIKESWEQVDKLQSELVQARQKHTSSGACLPSPVGTSSEVVTASQVAELEAAARALDAVVRSREARLAELEELTSSQAERIAELEERRDGDGKGGGGAWAKMEARLAELQRLTNMQAARIAELEDTGDVKPASEAGNNGELEATWTADFTAGEVARIHAGGEPAPSQRSPPCTPPVGGCVQAGSPAPRTPAVSGRCASAEALMPAPSAASGASAAAKAAAAVESAAATVAAALGHAQTSHGSVSRAAAESMRAITAAVKGSTPEPLIGPRGSPSYRCHSPMTHRGESAAHGAPPPSSSRGCRSPVVLDRAHTSRALPHGIRDAFPASVSMAMLQQQTASTFSLGVSSEKSCACSLNVAGHAGASANTPALGGSALVQAAGLSMAVPAASTSASAMPAEGASVTVAAATPGTPLLLMKGSSAVASSAEPRVPLTGRHYIVTPRVEPQTRSPSPRRCGLGLRICASPSTRGSPRVQPVLGRLR</sequence>
<proteinExistence type="predicted"/>
<evidence type="ECO:0000256" key="2">
    <source>
        <dbReference type="SAM" id="MobiDB-lite"/>
    </source>
</evidence>
<evidence type="ECO:0000313" key="3">
    <source>
        <dbReference type="EMBL" id="CAE4574418.1"/>
    </source>
</evidence>
<protein>
    <submittedName>
        <fullName evidence="3">Uncharacterized protein</fullName>
    </submittedName>
</protein>
<evidence type="ECO:0000256" key="1">
    <source>
        <dbReference type="SAM" id="Coils"/>
    </source>
</evidence>
<feature type="compositionally biased region" description="Basic and acidic residues" evidence="2">
    <location>
        <begin position="1"/>
        <end position="11"/>
    </location>
</feature>
<gene>
    <name evidence="3" type="ORF">AMON00008_LOCUS14037</name>
</gene>
<organism evidence="3">
    <name type="scientific">Alexandrium monilatum</name>
    <dbReference type="NCBI Taxonomy" id="311494"/>
    <lineage>
        <taxon>Eukaryota</taxon>
        <taxon>Sar</taxon>
        <taxon>Alveolata</taxon>
        <taxon>Dinophyceae</taxon>
        <taxon>Gonyaulacales</taxon>
        <taxon>Pyrocystaceae</taxon>
        <taxon>Alexandrium</taxon>
    </lineage>
</organism>
<feature type="coiled-coil region" evidence="1">
    <location>
        <begin position="224"/>
        <end position="283"/>
    </location>
</feature>
<dbReference type="EMBL" id="HBNR01021090">
    <property type="protein sequence ID" value="CAE4574418.1"/>
    <property type="molecule type" value="Transcribed_RNA"/>
</dbReference>
<feature type="coiled-coil region" evidence="1">
    <location>
        <begin position="42"/>
        <end position="97"/>
    </location>
</feature>
<accession>A0A7S4UVH4</accession>
<feature type="region of interest" description="Disordered" evidence="2">
    <location>
        <begin position="414"/>
        <end position="460"/>
    </location>
</feature>
<name>A0A7S4UVH4_9DINO</name>
<dbReference type="AlphaFoldDB" id="A0A7S4UVH4"/>
<feature type="region of interest" description="Disordered" evidence="2">
    <location>
        <begin position="1"/>
        <end position="33"/>
    </location>
</feature>
<keyword evidence="1" id="KW-0175">Coiled coil</keyword>
<reference evidence="3" key="1">
    <citation type="submission" date="2021-01" db="EMBL/GenBank/DDBJ databases">
        <authorList>
            <person name="Corre E."/>
            <person name="Pelletier E."/>
            <person name="Niang G."/>
            <person name="Scheremetjew M."/>
            <person name="Finn R."/>
            <person name="Kale V."/>
            <person name="Holt S."/>
            <person name="Cochrane G."/>
            <person name="Meng A."/>
            <person name="Brown T."/>
            <person name="Cohen L."/>
        </authorList>
    </citation>
    <scope>NUCLEOTIDE SEQUENCE</scope>
    <source>
        <strain evidence="3">CCMP3105</strain>
    </source>
</reference>
<feature type="coiled-coil region" evidence="1">
    <location>
        <begin position="121"/>
        <end position="172"/>
    </location>
</feature>